<dbReference type="SMART" id="SM00342">
    <property type="entry name" value="HTH_ARAC"/>
    <property type="match status" value="1"/>
</dbReference>
<evidence type="ECO:0000313" key="6">
    <source>
        <dbReference type="Proteomes" id="UP000059419"/>
    </source>
</evidence>
<dbReference type="AlphaFoldDB" id="A0A0U5L4J9"/>
<dbReference type="RefSeq" id="WP_419190145.1">
    <property type="nucleotide sequence ID" value="NZ_LN907827.1"/>
</dbReference>
<feature type="domain" description="HTH araC/xylS-type" evidence="4">
    <location>
        <begin position="177"/>
        <end position="274"/>
    </location>
</feature>
<dbReference type="KEGG" id="ege:EM595_1369"/>
<keyword evidence="3" id="KW-0804">Transcription</keyword>
<dbReference type="InterPro" id="IPR037923">
    <property type="entry name" value="HTH-like"/>
</dbReference>
<organism evidence="5 6">
    <name type="scientific">Duffyella gerundensis</name>
    <dbReference type="NCBI Taxonomy" id="1619313"/>
    <lineage>
        <taxon>Bacteria</taxon>
        <taxon>Pseudomonadati</taxon>
        <taxon>Pseudomonadota</taxon>
        <taxon>Gammaproteobacteria</taxon>
        <taxon>Enterobacterales</taxon>
        <taxon>Erwiniaceae</taxon>
        <taxon>Duffyella</taxon>
    </lineage>
</organism>
<gene>
    <name evidence="5" type="ORF">EM595_1369</name>
</gene>
<evidence type="ECO:0000313" key="5">
    <source>
        <dbReference type="EMBL" id="CUU23603.1"/>
    </source>
</evidence>
<dbReference type="InterPro" id="IPR009057">
    <property type="entry name" value="Homeodomain-like_sf"/>
</dbReference>
<evidence type="ECO:0000256" key="3">
    <source>
        <dbReference type="ARBA" id="ARBA00023163"/>
    </source>
</evidence>
<dbReference type="SUPFAM" id="SSF51215">
    <property type="entry name" value="Regulatory protein AraC"/>
    <property type="match status" value="1"/>
</dbReference>
<dbReference type="GO" id="GO:0043565">
    <property type="term" value="F:sequence-specific DNA binding"/>
    <property type="evidence" value="ECO:0007669"/>
    <property type="project" value="InterPro"/>
</dbReference>
<evidence type="ECO:0000256" key="1">
    <source>
        <dbReference type="ARBA" id="ARBA00023015"/>
    </source>
</evidence>
<keyword evidence="1" id="KW-0805">Transcription regulation</keyword>
<dbReference type="PANTHER" id="PTHR46796">
    <property type="entry name" value="HTH-TYPE TRANSCRIPTIONAL ACTIVATOR RHAS-RELATED"/>
    <property type="match status" value="1"/>
</dbReference>
<dbReference type="STRING" id="1619313.EM595_1369"/>
<reference evidence="6" key="1">
    <citation type="submission" date="2015-11" db="EMBL/GenBank/DDBJ databases">
        <authorList>
            <person name="Blom J."/>
        </authorList>
    </citation>
    <scope>NUCLEOTIDE SEQUENCE [LARGE SCALE GENOMIC DNA]</scope>
</reference>
<dbReference type="EMBL" id="LN907827">
    <property type="protein sequence ID" value="CUU23603.1"/>
    <property type="molecule type" value="Genomic_DNA"/>
</dbReference>
<accession>A0A0U5L4J9</accession>
<evidence type="ECO:0000256" key="2">
    <source>
        <dbReference type="ARBA" id="ARBA00023125"/>
    </source>
</evidence>
<dbReference type="PROSITE" id="PS01124">
    <property type="entry name" value="HTH_ARAC_FAMILY_2"/>
    <property type="match status" value="1"/>
</dbReference>
<dbReference type="Gene3D" id="1.10.10.60">
    <property type="entry name" value="Homeodomain-like"/>
    <property type="match status" value="1"/>
</dbReference>
<dbReference type="Pfam" id="PF12833">
    <property type="entry name" value="HTH_18"/>
    <property type="match status" value="1"/>
</dbReference>
<keyword evidence="6" id="KW-1185">Reference proteome</keyword>
<dbReference type="GO" id="GO:0003700">
    <property type="term" value="F:DNA-binding transcription factor activity"/>
    <property type="evidence" value="ECO:0007669"/>
    <property type="project" value="InterPro"/>
</dbReference>
<dbReference type="PANTHER" id="PTHR46796:SF2">
    <property type="entry name" value="TRANSCRIPTIONAL REGULATORY PROTEIN"/>
    <property type="match status" value="1"/>
</dbReference>
<sequence length="286" mass="33210">MSQQPHHWIDFRRDSDMQIEAIRAHFTGHAYDPHWHDSYLIGVTEQGIQQFHSRRERHRSRPGTVFLLEPGDLHDGDAIDAQGFTYRMLYLQPALIAQHMAAIFADLPAGYELNFAATLSDDRPLAQATFNAWQHLAGDAPLMVKEAALQQIFSHLTRHQFWRKQQRQYLQEHRLAEQTHEFLQAHYGENIGLGEIASLLEADRFRLTRAFQQRFGLAPHAWLIHKRLNEARRLLAAGQTPVAVAAEVGFADQSHLGRWFRRVYQLTPADYRQRCTNLPDRPIRSR</sequence>
<keyword evidence="2" id="KW-0238">DNA-binding</keyword>
<proteinExistence type="predicted"/>
<dbReference type="SUPFAM" id="SSF46689">
    <property type="entry name" value="Homeodomain-like"/>
    <property type="match status" value="2"/>
</dbReference>
<protein>
    <recommendedName>
        <fullName evidence="4">HTH araC/xylS-type domain-containing protein</fullName>
    </recommendedName>
</protein>
<dbReference type="Proteomes" id="UP000059419">
    <property type="component" value="Chromosome 1"/>
</dbReference>
<name>A0A0U5L4J9_9GAMM</name>
<dbReference type="InterPro" id="IPR050204">
    <property type="entry name" value="AraC_XylS_family_regulators"/>
</dbReference>
<dbReference type="InterPro" id="IPR003313">
    <property type="entry name" value="AraC-bd"/>
</dbReference>
<dbReference type="PATRIC" id="fig|1619313.3.peg.1417"/>
<dbReference type="Pfam" id="PF02311">
    <property type="entry name" value="AraC_binding"/>
    <property type="match status" value="1"/>
</dbReference>
<dbReference type="InterPro" id="IPR018060">
    <property type="entry name" value="HTH_AraC"/>
</dbReference>
<evidence type="ECO:0000259" key="4">
    <source>
        <dbReference type="PROSITE" id="PS01124"/>
    </source>
</evidence>